<evidence type="ECO:0000313" key="2">
    <source>
        <dbReference type="EMBL" id="CAD1821576.1"/>
    </source>
</evidence>
<reference evidence="2" key="1">
    <citation type="submission" date="2020-07" db="EMBL/GenBank/DDBJ databases">
        <authorList>
            <person name="Lin J."/>
        </authorList>
    </citation>
    <scope>NUCLEOTIDE SEQUENCE</scope>
</reference>
<feature type="transmembrane region" description="Helical" evidence="1">
    <location>
        <begin position="58"/>
        <end position="81"/>
    </location>
</feature>
<protein>
    <submittedName>
        <fullName evidence="2">Uncharacterized protein</fullName>
    </submittedName>
</protein>
<dbReference type="EMBL" id="LR862141">
    <property type="protein sequence ID" value="CAD1821576.1"/>
    <property type="molecule type" value="Genomic_DNA"/>
</dbReference>
<name>A0A6V7NTE3_ANACO</name>
<gene>
    <name evidence="2" type="ORF">CB5_LOCUS4787</name>
</gene>
<dbReference type="Gene3D" id="3.10.10.10">
    <property type="entry name" value="HIV Type 1 Reverse Transcriptase, subunit A, domain 1"/>
    <property type="match status" value="1"/>
</dbReference>
<proteinExistence type="predicted"/>
<dbReference type="InterPro" id="IPR043502">
    <property type="entry name" value="DNA/RNA_pol_sf"/>
</dbReference>
<keyword evidence="1" id="KW-1133">Transmembrane helix</keyword>
<dbReference type="SUPFAM" id="SSF56672">
    <property type="entry name" value="DNA/RNA polymerases"/>
    <property type="match status" value="1"/>
</dbReference>
<evidence type="ECO:0000256" key="1">
    <source>
        <dbReference type="SAM" id="Phobius"/>
    </source>
</evidence>
<dbReference type="AlphaFoldDB" id="A0A6V7NTE3"/>
<accession>A0A6V7NTE3</accession>
<organism evidence="2">
    <name type="scientific">Ananas comosus var. bracteatus</name>
    <name type="common">red pineapple</name>
    <dbReference type="NCBI Taxonomy" id="296719"/>
    <lineage>
        <taxon>Eukaryota</taxon>
        <taxon>Viridiplantae</taxon>
        <taxon>Streptophyta</taxon>
        <taxon>Embryophyta</taxon>
        <taxon>Tracheophyta</taxon>
        <taxon>Spermatophyta</taxon>
        <taxon>Magnoliopsida</taxon>
        <taxon>Liliopsida</taxon>
        <taxon>Poales</taxon>
        <taxon>Bromeliaceae</taxon>
        <taxon>Bromelioideae</taxon>
        <taxon>Ananas</taxon>
    </lineage>
</organism>
<sequence>MSNIVPVRKKNDKLRVCIDFRNWNLAIPKDEYQMPIVDMLIVSIEYRYHTGEYQYPSIIFLTAALGLRLLMLGTGTALAWYRYSRVGAVCTMETTVGVRIDVDVAPGSRSSVRASW</sequence>
<keyword evidence="1" id="KW-0472">Membrane</keyword>
<keyword evidence="1" id="KW-0812">Transmembrane</keyword>